<comment type="similarity">
    <text evidence="1 7">Belongs to the N(4)/N(6)-methyltransferase family.</text>
</comment>
<organism evidence="8 9">
    <name type="scientific">Helicobacter pullorum</name>
    <dbReference type="NCBI Taxonomy" id="35818"/>
    <lineage>
        <taxon>Bacteria</taxon>
        <taxon>Pseudomonadati</taxon>
        <taxon>Campylobacterota</taxon>
        <taxon>Epsilonproteobacteria</taxon>
        <taxon>Campylobacterales</taxon>
        <taxon>Helicobacteraceae</taxon>
        <taxon>Helicobacter</taxon>
    </lineage>
</organism>
<evidence type="ECO:0000256" key="7">
    <source>
        <dbReference type="RuleBase" id="RU361257"/>
    </source>
</evidence>
<name>A0A377Q1E2_9HELI</name>
<evidence type="ECO:0000313" key="8">
    <source>
        <dbReference type="EMBL" id="STQ87693.1"/>
    </source>
</evidence>
<dbReference type="InterPro" id="IPR023095">
    <property type="entry name" value="Ade_MeTrfase_dom_2"/>
</dbReference>
<dbReference type="GO" id="GO:0009007">
    <property type="term" value="F:site-specific DNA-methyltransferase (adenine-specific) activity"/>
    <property type="evidence" value="ECO:0007669"/>
    <property type="project" value="UniProtKB-UniRule"/>
</dbReference>
<dbReference type="InterPro" id="IPR012263">
    <property type="entry name" value="M_m6A_EcoRV"/>
</dbReference>
<evidence type="ECO:0000313" key="9">
    <source>
        <dbReference type="Proteomes" id="UP000255269"/>
    </source>
</evidence>
<evidence type="ECO:0000256" key="6">
    <source>
        <dbReference type="ARBA" id="ARBA00047942"/>
    </source>
</evidence>
<sequence>MKVFVPPLKTQGIKTKLIVHIKNALNWDNNGIYFEPFMGSGVVGFNIAPKKAIFSDNNPHIITFYQAVQKGIISKDSVKKYLQYEGWLLEKRGQEHYLTVRERFNKEHNPFDFLFLNRSCFNGLMRFNAKGGFNVPYCKKDKRFSQSYITKIINQIDWVAKLIKNRDYEFRICDFSKILCEAKENDFIYCDPPYIDRHSDYFNMWNEEKERQLYEILKNTQARFILSTWHSNQYRQNEYIKTLWGDFYNDTIEHFYHLGASEENRHSIKELLVKNYIYNKCEDTPHLRQISLFEDKIIL</sequence>
<dbReference type="GO" id="GO:0032259">
    <property type="term" value="P:methylation"/>
    <property type="evidence" value="ECO:0007669"/>
    <property type="project" value="UniProtKB-KW"/>
</dbReference>
<dbReference type="PRINTS" id="PR00505">
    <property type="entry name" value="D12N6MTFRASE"/>
</dbReference>
<proteinExistence type="inferred from homology"/>
<dbReference type="GO" id="GO:1904047">
    <property type="term" value="F:S-adenosyl-L-methionine binding"/>
    <property type="evidence" value="ECO:0007669"/>
    <property type="project" value="TreeGrafter"/>
</dbReference>
<gene>
    <name evidence="8" type="primary">dpnM</name>
    <name evidence="8" type="ORF">NCTC13156_00512</name>
</gene>
<reference evidence="8 9" key="1">
    <citation type="submission" date="2018-06" db="EMBL/GenBank/DDBJ databases">
        <authorList>
            <consortium name="Pathogen Informatics"/>
            <person name="Doyle S."/>
        </authorList>
    </citation>
    <scope>NUCLEOTIDE SEQUENCE [LARGE SCALE GENOMIC DNA]</scope>
    <source>
        <strain evidence="8 9">NCTC13156</strain>
    </source>
</reference>
<dbReference type="REBASE" id="431340">
    <property type="entry name" value="M.Hpu13156II"/>
</dbReference>
<dbReference type="PANTHER" id="PTHR30481:SF3">
    <property type="entry name" value="DNA ADENINE METHYLASE"/>
    <property type="match status" value="1"/>
</dbReference>
<evidence type="ECO:0000256" key="3">
    <source>
        <dbReference type="ARBA" id="ARBA00022603"/>
    </source>
</evidence>
<dbReference type="AlphaFoldDB" id="A0A377Q1E2"/>
<keyword evidence="3 7" id="KW-0489">Methyltransferase</keyword>
<comment type="catalytic activity">
    <reaction evidence="6 7">
        <text>a 2'-deoxyadenosine in DNA + S-adenosyl-L-methionine = an N(6)-methyl-2'-deoxyadenosine in DNA + S-adenosyl-L-homocysteine + H(+)</text>
        <dbReference type="Rhea" id="RHEA:15197"/>
        <dbReference type="Rhea" id="RHEA-COMP:12418"/>
        <dbReference type="Rhea" id="RHEA-COMP:12419"/>
        <dbReference type="ChEBI" id="CHEBI:15378"/>
        <dbReference type="ChEBI" id="CHEBI:57856"/>
        <dbReference type="ChEBI" id="CHEBI:59789"/>
        <dbReference type="ChEBI" id="CHEBI:90615"/>
        <dbReference type="ChEBI" id="CHEBI:90616"/>
        <dbReference type="EC" id="2.1.1.72"/>
    </reaction>
</comment>
<dbReference type="EMBL" id="UGJF01000001">
    <property type="protein sequence ID" value="STQ87693.1"/>
    <property type="molecule type" value="Genomic_DNA"/>
</dbReference>
<dbReference type="GO" id="GO:0043565">
    <property type="term" value="F:sequence-specific DNA binding"/>
    <property type="evidence" value="ECO:0007669"/>
    <property type="project" value="TreeGrafter"/>
</dbReference>
<keyword evidence="4 7" id="KW-0808">Transferase</keyword>
<evidence type="ECO:0000256" key="4">
    <source>
        <dbReference type="ARBA" id="ARBA00022679"/>
    </source>
</evidence>
<dbReference type="InterPro" id="IPR012327">
    <property type="entry name" value="MeTrfase_D12"/>
</dbReference>
<dbReference type="InterPro" id="IPR029063">
    <property type="entry name" value="SAM-dependent_MTases_sf"/>
</dbReference>
<dbReference type="PANTHER" id="PTHR30481">
    <property type="entry name" value="DNA ADENINE METHYLASE"/>
    <property type="match status" value="1"/>
</dbReference>
<accession>A0A377Q1E2</accession>
<dbReference type="RefSeq" id="WP_115056760.1">
    <property type="nucleotide sequence ID" value="NZ_UGJF01000001.1"/>
</dbReference>
<dbReference type="SUPFAM" id="SSF53335">
    <property type="entry name" value="S-adenosyl-L-methionine-dependent methyltransferases"/>
    <property type="match status" value="1"/>
</dbReference>
<evidence type="ECO:0000256" key="5">
    <source>
        <dbReference type="ARBA" id="ARBA00022691"/>
    </source>
</evidence>
<dbReference type="Gene3D" id="1.10.1020.10">
    <property type="entry name" value="Adenine-specific Methyltransferase, Domain 2"/>
    <property type="match status" value="1"/>
</dbReference>
<dbReference type="PIRSF" id="PIRSF000398">
    <property type="entry name" value="M_m6A_EcoRV"/>
    <property type="match status" value="1"/>
</dbReference>
<dbReference type="Pfam" id="PF02086">
    <property type="entry name" value="MethyltransfD12"/>
    <property type="match status" value="1"/>
</dbReference>
<evidence type="ECO:0000256" key="1">
    <source>
        <dbReference type="ARBA" id="ARBA00006594"/>
    </source>
</evidence>
<dbReference type="GO" id="GO:0009307">
    <property type="term" value="P:DNA restriction-modification system"/>
    <property type="evidence" value="ECO:0007669"/>
    <property type="project" value="InterPro"/>
</dbReference>
<dbReference type="GO" id="GO:0006298">
    <property type="term" value="P:mismatch repair"/>
    <property type="evidence" value="ECO:0007669"/>
    <property type="project" value="TreeGrafter"/>
</dbReference>
<evidence type="ECO:0000256" key="2">
    <source>
        <dbReference type="ARBA" id="ARBA00011900"/>
    </source>
</evidence>
<dbReference type="Gene3D" id="3.40.50.150">
    <property type="entry name" value="Vaccinia Virus protein VP39"/>
    <property type="match status" value="1"/>
</dbReference>
<protein>
    <recommendedName>
        <fullName evidence="2 7">Site-specific DNA-methyltransferase (adenine-specific)</fullName>
        <ecNumber evidence="2 7">2.1.1.72</ecNumber>
    </recommendedName>
</protein>
<dbReference type="InterPro" id="IPR002052">
    <property type="entry name" value="DNA_methylase_N6_adenine_CS"/>
</dbReference>
<keyword evidence="5 7" id="KW-0949">S-adenosyl-L-methionine</keyword>
<dbReference type="NCBIfam" id="TIGR00571">
    <property type="entry name" value="dam"/>
    <property type="match status" value="1"/>
</dbReference>
<dbReference type="Proteomes" id="UP000255269">
    <property type="component" value="Unassembled WGS sequence"/>
</dbReference>
<dbReference type="EC" id="2.1.1.72" evidence="2 7"/>
<dbReference type="PROSITE" id="PS00092">
    <property type="entry name" value="N6_MTASE"/>
    <property type="match status" value="1"/>
</dbReference>